<dbReference type="RefSeq" id="WP_096440005.1">
    <property type="nucleotide sequence ID" value="NZ_AP018164.1"/>
</dbReference>
<reference evidence="2" key="1">
    <citation type="submission" date="2017-06" db="EMBL/GenBank/DDBJ databases">
        <title>Complete Genome Sequence of Mycobacterium shigaense.</title>
        <authorList>
            <person name="Fukano H."/>
            <person name="Yoshida M."/>
            <person name="Kazumi Y."/>
            <person name="Ogura Y."/>
            <person name="Mitarai S."/>
            <person name="Hayashi T."/>
            <person name="Hoshino Y."/>
        </authorList>
    </citation>
    <scope>NUCLEOTIDE SEQUENCE [LARGE SCALE GENOMIC DNA]</scope>
    <source>
        <strain evidence="2">UN-152</strain>
    </source>
</reference>
<dbReference type="EMBL" id="AP018164">
    <property type="protein sequence ID" value="BAX92667.1"/>
    <property type="molecule type" value="Genomic_DNA"/>
</dbReference>
<name>A0A1Z4EI80_9MYCO</name>
<keyword evidence="2" id="KW-1185">Reference proteome</keyword>
<gene>
    <name evidence="1" type="ORF">MSG_02523</name>
</gene>
<dbReference type="KEGG" id="mshg:MSG_02523"/>
<dbReference type="SUPFAM" id="SSF54909">
    <property type="entry name" value="Dimeric alpha+beta barrel"/>
    <property type="match status" value="1"/>
</dbReference>
<evidence type="ECO:0000313" key="2">
    <source>
        <dbReference type="Proteomes" id="UP000217736"/>
    </source>
</evidence>
<evidence type="ECO:0000313" key="1">
    <source>
        <dbReference type="EMBL" id="BAX92667.1"/>
    </source>
</evidence>
<sequence length="168" mass="18659">MTAVAAITIFYPPSDPDGFGQWVIKYLASARRSAGHLSARESIRPTAQWDWAVEVSFTNANFLEGRLDSAQRKSILSEGEADGRWRRSADLVLHRDQPPPAGVRWHRVPPGEEAEFIAAQSNLTRTGSALRGYEGAALFPADSSGRWLSVLRFHTPDQLTAWLSARDR</sequence>
<dbReference type="AlphaFoldDB" id="A0A1Z4EI80"/>
<accession>A0A1Z4EI80</accession>
<proteinExistence type="predicted"/>
<dbReference type="InterPro" id="IPR011008">
    <property type="entry name" value="Dimeric_a/b-barrel"/>
</dbReference>
<dbReference type="OrthoDB" id="1494254at2"/>
<dbReference type="Proteomes" id="UP000217736">
    <property type="component" value="Chromosome"/>
</dbReference>
<protein>
    <submittedName>
        <fullName evidence="1">Uncharacterized protein</fullName>
    </submittedName>
</protein>
<organism evidence="1 2">
    <name type="scientific">Mycobacterium shigaense</name>
    <dbReference type="NCBI Taxonomy" id="722731"/>
    <lineage>
        <taxon>Bacteria</taxon>
        <taxon>Bacillati</taxon>
        <taxon>Actinomycetota</taxon>
        <taxon>Actinomycetes</taxon>
        <taxon>Mycobacteriales</taxon>
        <taxon>Mycobacteriaceae</taxon>
        <taxon>Mycobacterium</taxon>
        <taxon>Mycobacterium simiae complex</taxon>
    </lineage>
</organism>